<comment type="caution">
    <text evidence="4">The sequence shown here is derived from an EMBL/GenBank/DDBJ whole genome shotgun (WGS) entry which is preliminary data.</text>
</comment>
<dbReference type="Gene3D" id="3.40.50.1240">
    <property type="entry name" value="Phosphoglycerate mutase-like"/>
    <property type="match status" value="1"/>
</dbReference>
<dbReference type="GO" id="GO:0043456">
    <property type="term" value="P:regulation of pentose-phosphate shunt"/>
    <property type="evidence" value="ECO:0007669"/>
    <property type="project" value="TreeGrafter"/>
</dbReference>
<evidence type="ECO:0000256" key="1">
    <source>
        <dbReference type="ARBA" id="ARBA00022801"/>
    </source>
</evidence>
<dbReference type="SMART" id="SM00855">
    <property type="entry name" value="PGAM"/>
    <property type="match status" value="1"/>
</dbReference>
<dbReference type="Proteomes" id="UP000245793">
    <property type="component" value="Unassembled WGS sequence"/>
</dbReference>
<keyword evidence="5" id="KW-1185">Reference proteome</keyword>
<dbReference type="InterPro" id="IPR051695">
    <property type="entry name" value="Phosphoglycerate_Mutase"/>
</dbReference>
<dbReference type="AlphaFoldDB" id="A0A2U1E3W9"/>
<keyword evidence="1" id="KW-0378">Hydrolase</keyword>
<dbReference type="InterPro" id="IPR013078">
    <property type="entry name" value="His_Pase_superF_clade-1"/>
</dbReference>
<dbReference type="RefSeq" id="WP_052085348.1">
    <property type="nucleotide sequence ID" value="NZ_CAUPJO010000002.1"/>
</dbReference>
<dbReference type="Pfam" id="PF00300">
    <property type="entry name" value="His_Phos_1"/>
    <property type="match status" value="1"/>
</dbReference>
<dbReference type="SUPFAM" id="SSF53254">
    <property type="entry name" value="Phosphoglycerate mutase-like"/>
    <property type="match status" value="1"/>
</dbReference>
<organism evidence="4 5">
    <name type="scientific">Ezakiella coagulans</name>
    <dbReference type="NCBI Taxonomy" id="46507"/>
    <lineage>
        <taxon>Bacteria</taxon>
        <taxon>Bacillati</taxon>
        <taxon>Bacillota</taxon>
        <taxon>Tissierellia</taxon>
        <taxon>Ezakiella</taxon>
    </lineage>
</organism>
<dbReference type="CDD" id="cd07067">
    <property type="entry name" value="HP_PGM_like"/>
    <property type="match status" value="1"/>
</dbReference>
<sequence>MIYIMRHGTTPYNKEGRLQGQRDIPLSEEGINQAKEAALRLKDIHFDEIYSSDLMRAHKTAEIIARFHDTGGVINDRRLREIGLGTWEGKTYDYLRNNEPDYVLFYNSPQLYKGDIPEKYSDVLKRLNDFFNELDHDKDILVVSHGFVIYHLLKDIHNYEPIVPIDNCEVIKYDFKNNTFERNFMR</sequence>
<evidence type="ECO:0000256" key="2">
    <source>
        <dbReference type="PIRSR" id="PIRSR613078-1"/>
    </source>
</evidence>
<evidence type="ECO:0000313" key="5">
    <source>
        <dbReference type="Proteomes" id="UP000245793"/>
    </source>
</evidence>
<feature type="active site" description="Tele-phosphohistidine intermediate" evidence="2">
    <location>
        <position position="7"/>
    </location>
</feature>
<accession>A0A2U1E3W9</accession>
<dbReference type="InterPro" id="IPR029033">
    <property type="entry name" value="His_PPase_superfam"/>
</dbReference>
<reference evidence="4 5" key="1">
    <citation type="submission" date="2018-04" db="EMBL/GenBank/DDBJ databases">
        <title>Genomic Encyclopedia of Type Strains, Phase IV (KMG-IV): sequencing the most valuable type-strain genomes for metagenomic binning, comparative biology and taxonomic classification.</title>
        <authorList>
            <person name="Goeker M."/>
        </authorList>
    </citation>
    <scope>NUCLEOTIDE SEQUENCE [LARGE SCALE GENOMIC DNA]</scope>
    <source>
        <strain evidence="4 5">DSM 20705</strain>
    </source>
</reference>
<gene>
    <name evidence="4" type="ORF">C7381_10447</name>
</gene>
<name>A0A2U1E3W9_9FIRM</name>
<dbReference type="GO" id="GO:0004331">
    <property type="term" value="F:fructose-2,6-bisphosphate 2-phosphatase activity"/>
    <property type="evidence" value="ECO:0007669"/>
    <property type="project" value="TreeGrafter"/>
</dbReference>
<protein>
    <submittedName>
        <fullName evidence="4">Putative phosphoglycerate mutase</fullName>
    </submittedName>
</protein>
<evidence type="ECO:0000256" key="3">
    <source>
        <dbReference type="PIRSR" id="PIRSR613078-2"/>
    </source>
</evidence>
<dbReference type="GO" id="GO:0045820">
    <property type="term" value="P:negative regulation of glycolytic process"/>
    <property type="evidence" value="ECO:0007669"/>
    <property type="project" value="TreeGrafter"/>
</dbReference>
<evidence type="ECO:0000313" key="4">
    <source>
        <dbReference type="EMBL" id="PVY94542.1"/>
    </source>
</evidence>
<dbReference type="PIRSF" id="PIRSF000709">
    <property type="entry name" value="6PFK_2-Ptase"/>
    <property type="match status" value="1"/>
</dbReference>
<feature type="active site" description="Proton donor/acceptor" evidence="2">
    <location>
        <position position="81"/>
    </location>
</feature>
<dbReference type="GO" id="GO:0005829">
    <property type="term" value="C:cytosol"/>
    <property type="evidence" value="ECO:0007669"/>
    <property type="project" value="TreeGrafter"/>
</dbReference>
<dbReference type="PANTHER" id="PTHR46517">
    <property type="entry name" value="FRUCTOSE-2,6-BISPHOSPHATASE TIGAR"/>
    <property type="match status" value="1"/>
</dbReference>
<dbReference type="PANTHER" id="PTHR46517:SF1">
    <property type="entry name" value="FRUCTOSE-2,6-BISPHOSPHATASE TIGAR"/>
    <property type="match status" value="1"/>
</dbReference>
<proteinExistence type="predicted"/>
<feature type="binding site" evidence="3">
    <location>
        <position position="56"/>
    </location>
    <ligand>
        <name>substrate</name>
    </ligand>
</feature>
<feature type="binding site" evidence="3">
    <location>
        <begin position="6"/>
        <end position="13"/>
    </location>
    <ligand>
        <name>substrate</name>
    </ligand>
</feature>
<dbReference type="EMBL" id="QEKV01000004">
    <property type="protein sequence ID" value="PVY94542.1"/>
    <property type="molecule type" value="Genomic_DNA"/>
</dbReference>